<dbReference type="PROSITE" id="PS51419">
    <property type="entry name" value="RAB"/>
    <property type="match status" value="1"/>
</dbReference>
<evidence type="ECO:0000313" key="5">
    <source>
        <dbReference type="RefSeq" id="XP_029633176.1"/>
    </source>
</evidence>
<dbReference type="SUPFAM" id="SSF52540">
    <property type="entry name" value="P-loop containing nucleoside triphosphate hydrolases"/>
    <property type="match status" value="1"/>
</dbReference>
<dbReference type="GO" id="GO:0045335">
    <property type="term" value="C:phagocytic vesicle"/>
    <property type="evidence" value="ECO:0007669"/>
    <property type="project" value="TreeGrafter"/>
</dbReference>
<accession>A0A6P7S4U2</accession>
<dbReference type="GO" id="GO:0005770">
    <property type="term" value="C:late endosome"/>
    <property type="evidence" value="ECO:0007669"/>
    <property type="project" value="TreeGrafter"/>
</dbReference>
<sequence length="213" mass="23681">MSSKKSKADLKVVILGDKDVGKTSLICRYIDGKFVTTDSTIGASFFMKHWGPYNVAVWDTAGEERFTGLSSFYCRNAGAAIFAFNLNCLKSFESLGMRFLPLLSSAQDSCLKIVVGTKYDITSPGSRQVSVEAAEKLALEMNANQPMEKLQKPPYFETSSRTGYNVDEVFEYILQYCLPYTSDLAIKPTHSKSTVNLSDVKNQTHLKENKCCT</sequence>
<reference evidence="5" key="1">
    <citation type="submission" date="2025-08" db="UniProtKB">
        <authorList>
            <consortium name="RefSeq"/>
        </authorList>
    </citation>
    <scope>IDENTIFICATION</scope>
</reference>
<dbReference type="KEGG" id="osn:115209147"/>
<dbReference type="GO" id="GO:0003924">
    <property type="term" value="F:GTPase activity"/>
    <property type="evidence" value="ECO:0007669"/>
    <property type="project" value="InterPro"/>
</dbReference>
<evidence type="ECO:0000256" key="1">
    <source>
        <dbReference type="ARBA" id="ARBA00006270"/>
    </source>
</evidence>
<dbReference type="PANTHER" id="PTHR47981:SF16">
    <property type="entry name" value="ADP-RIBOSYLATION FACTOR-RELATED"/>
    <property type="match status" value="1"/>
</dbReference>
<dbReference type="InterPro" id="IPR027417">
    <property type="entry name" value="P-loop_NTPase"/>
</dbReference>
<evidence type="ECO:0000313" key="4">
    <source>
        <dbReference type="Proteomes" id="UP000515154"/>
    </source>
</evidence>
<dbReference type="RefSeq" id="XP_029633176.1">
    <property type="nucleotide sequence ID" value="XM_029777316.2"/>
</dbReference>
<dbReference type="PROSITE" id="PS51421">
    <property type="entry name" value="RAS"/>
    <property type="match status" value="1"/>
</dbReference>
<dbReference type="GO" id="GO:0090385">
    <property type="term" value="P:phagosome-lysosome fusion"/>
    <property type="evidence" value="ECO:0007669"/>
    <property type="project" value="TreeGrafter"/>
</dbReference>
<dbReference type="SMART" id="SM00175">
    <property type="entry name" value="RAB"/>
    <property type="match status" value="1"/>
</dbReference>
<dbReference type="SMART" id="SM00174">
    <property type="entry name" value="RHO"/>
    <property type="match status" value="1"/>
</dbReference>
<evidence type="ECO:0000256" key="3">
    <source>
        <dbReference type="ARBA" id="ARBA00023134"/>
    </source>
</evidence>
<keyword evidence="2" id="KW-0547">Nucleotide-binding</keyword>
<evidence type="ECO:0000256" key="2">
    <source>
        <dbReference type="ARBA" id="ARBA00022741"/>
    </source>
</evidence>
<dbReference type="PRINTS" id="PR00449">
    <property type="entry name" value="RASTRNSFRMNG"/>
</dbReference>
<dbReference type="Gene3D" id="3.40.50.300">
    <property type="entry name" value="P-loop containing nucleotide triphosphate hydrolases"/>
    <property type="match status" value="1"/>
</dbReference>
<dbReference type="SMART" id="SM00173">
    <property type="entry name" value="RAS"/>
    <property type="match status" value="1"/>
</dbReference>
<protein>
    <submittedName>
        <fullName evidence="5">Ras-related protein Rab-20 isoform X1</fullName>
    </submittedName>
</protein>
<dbReference type="Proteomes" id="UP000515154">
    <property type="component" value="Linkage group LG3"/>
</dbReference>
<dbReference type="GO" id="GO:0005764">
    <property type="term" value="C:lysosome"/>
    <property type="evidence" value="ECO:0007669"/>
    <property type="project" value="TreeGrafter"/>
</dbReference>
<proteinExistence type="inferred from homology"/>
<dbReference type="InterPro" id="IPR001806">
    <property type="entry name" value="Small_GTPase"/>
</dbReference>
<dbReference type="GO" id="GO:0005525">
    <property type="term" value="F:GTP binding"/>
    <property type="evidence" value="ECO:0007669"/>
    <property type="project" value="UniProtKB-KW"/>
</dbReference>
<name>A0A6P7S4U2_9MOLL</name>
<dbReference type="NCBIfam" id="TIGR00231">
    <property type="entry name" value="small_GTP"/>
    <property type="match status" value="1"/>
</dbReference>
<keyword evidence="4" id="KW-1185">Reference proteome</keyword>
<dbReference type="PANTHER" id="PTHR47981">
    <property type="entry name" value="RAB FAMILY"/>
    <property type="match status" value="1"/>
</dbReference>
<gene>
    <name evidence="5" type="primary">LOC115209147</name>
</gene>
<dbReference type="AlphaFoldDB" id="A0A6P7S4U2"/>
<organism evidence="4 5">
    <name type="scientific">Octopus sinensis</name>
    <name type="common">East Asian common octopus</name>
    <dbReference type="NCBI Taxonomy" id="2607531"/>
    <lineage>
        <taxon>Eukaryota</taxon>
        <taxon>Metazoa</taxon>
        <taxon>Spiralia</taxon>
        <taxon>Lophotrochozoa</taxon>
        <taxon>Mollusca</taxon>
        <taxon>Cephalopoda</taxon>
        <taxon>Coleoidea</taxon>
        <taxon>Octopodiformes</taxon>
        <taxon>Octopoda</taxon>
        <taxon>Incirrata</taxon>
        <taxon>Octopodidae</taxon>
        <taxon>Octopus</taxon>
    </lineage>
</organism>
<dbReference type="InterPro" id="IPR005225">
    <property type="entry name" value="Small_GTP-bd"/>
</dbReference>
<comment type="similarity">
    <text evidence="1">Belongs to the small GTPase superfamily. Rab family.</text>
</comment>
<keyword evidence="3" id="KW-0342">GTP-binding</keyword>
<dbReference type="Pfam" id="PF00071">
    <property type="entry name" value="Ras"/>
    <property type="match status" value="1"/>
</dbReference>